<name>A0A4Q9PIE8_9APHY</name>
<gene>
    <name evidence="3" type="ORF">BD310DRAFT_829183</name>
    <name evidence="2" type="ORF">BD311DRAFT_729382</name>
</gene>
<sequence length="108" mass="11916">MRAPARGPNEFAALPDRRPPLEHLSSRLDDMDASERFTVRPSGMSDAAAYRGWVAAVSTGKGTQLVCSSVRLPLRRDARPPRMSRIRKLHDVYLAPRPCGGAAAEFDR</sequence>
<organism evidence="3 4">
    <name type="scientific">Dichomitus squalens</name>
    <dbReference type="NCBI Taxonomy" id="114155"/>
    <lineage>
        <taxon>Eukaryota</taxon>
        <taxon>Fungi</taxon>
        <taxon>Dikarya</taxon>
        <taxon>Basidiomycota</taxon>
        <taxon>Agaricomycotina</taxon>
        <taxon>Agaricomycetes</taxon>
        <taxon>Polyporales</taxon>
        <taxon>Polyporaceae</taxon>
        <taxon>Dichomitus</taxon>
    </lineage>
</organism>
<evidence type="ECO:0000313" key="3">
    <source>
        <dbReference type="EMBL" id="TBU53892.1"/>
    </source>
</evidence>
<protein>
    <submittedName>
        <fullName evidence="3">Uncharacterized protein</fullName>
    </submittedName>
</protein>
<dbReference type="EMBL" id="ML143477">
    <property type="protein sequence ID" value="TBU24564.1"/>
    <property type="molecule type" value="Genomic_DNA"/>
</dbReference>
<dbReference type="EMBL" id="ML145202">
    <property type="protein sequence ID" value="TBU53892.1"/>
    <property type="molecule type" value="Genomic_DNA"/>
</dbReference>
<evidence type="ECO:0000313" key="4">
    <source>
        <dbReference type="Proteomes" id="UP000292082"/>
    </source>
</evidence>
<proteinExistence type="predicted"/>
<evidence type="ECO:0000256" key="1">
    <source>
        <dbReference type="SAM" id="MobiDB-lite"/>
    </source>
</evidence>
<keyword evidence="4" id="KW-1185">Reference proteome</keyword>
<accession>A0A4Q9PIE8</accession>
<feature type="region of interest" description="Disordered" evidence="1">
    <location>
        <begin position="1"/>
        <end position="24"/>
    </location>
</feature>
<dbReference type="AlphaFoldDB" id="A0A4Q9PIE8"/>
<evidence type="ECO:0000313" key="2">
    <source>
        <dbReference type="EMBL" id="TBU24564.1"/>
    </source>
</evidence>
<dbReference type="Proteomes" id="UP000292082">
    <property type="component" value="Unassembled WGS sequence"/>
</dbReference>
<feature type="compositionally biased region" description="Basic and acidic residues" evidence="1">
    <location>
        <begin position="15"/>
        <end position="24"/>
    </location>
</feature>
<reference evidence="3 4" key="1">
    <citation type="submission" date="2019-01" db="EMBL/GenBank/DDBJ databases">
        <title>Draft genome sequences of three monokaryotic isolates of the white-rot basidiomycete fungus Dichomitus squalens.</title>
        <authorList>
            <consortium name="DOE Joint Genome Institute"/>
            <person name="Lopez S.C."/>
            <person name="Andreopoulos B."/>
            <person name="Pangilinan J."/>
            <person name="Lipzen A."/>
            <person name="Riley R."/>
            <person name="Ahrendt S."/>
            <person name="Ng V."/>
            <person name="Barry K."/>
            <person name="Daum C."/>
            <person name="Grigoriev I.V."/>
            <person name="Hilden K.S."/>
            <person name="Makela M.R."/>
            <person name="de Vries R.P."/>
        </authorList>
    </citation>
    <scope>NUCLEOTIDE SEQUENCE [LARGE SCALE GENOMIC DNA]</scope>
    <source>
        <strain evidence="3 4">CBS 464.89</strain>
        <strain evidence="2">OM18370.1</strain>
    </source>
</reference>
<dbReference type="Proteomes" id="UP000292957">
    <property type="component" value="Unassembled WGS sequence"/>
</dbReference>